<proteinExistence type="predicted"/>
<comment type="caution">
    <text evidence="1">The sequence shown here is derived from an EMBL/GenBank/DDBJ whole genome shotgun (WGS) entry which is preliminary data.</text>
</comment>
<organism evidence="1 2">
    <name type="scientific">Aliarcobacter thereius</name>
    <dbReference type="NCBI Taxonomy" id="544718"/>
    <lineage>
        <taxon>Bacteria</taxon>
        <taxon>Pseudomonadati</taxon>
        <taxon>Campylobacterota</taxon>
        <taxon>Epsilonproteobacteria</taxon>
        <taxon>Campylobacterales</taxon>
        <taxon>Arcobacteraceae</taxon>
        <taxon>Aliarcobacter</taxon>
    </lineage>
</organism>
<evidence type="ECO:0000313" key="1">
    <source>
        <dbReference type="EMBL" id="OCL98171.1"/>
    </source>
</evidence>
<reference evidence="2" key="1">
    <citation type="submission" date="2015-05" db="EMBL/GenBank/DDBJ databases">
        <authorList>
            <person name="Rovetto F."/>
            <person name="Cocolin L."/>
            <person name="Illeghems K."/>
            <person name="Van Nieuwerburgh F."/>
            <person name="Houf K."/>
        </authorList>
    </citation>
    <scope>NUCLEOTIDE SEQUENCE [LARGE SCALE GENOMIC DNA]</scope>
    <source>
        <strain evidence="2">DU22</strain>
    </source>
</reference>
<gene>
    <name evidence="1" type="ORF">AAX29_01690</name>
</gene>
<name>A0A1C0B5H2_9BACT</name>
<accession>A0A1C0B5H2</accession>
<dbReference type="Proteomes" id="UP000093281">
    <property type="component" value="Unassembled WGS sequence"/>
</dbReference>
<dbReference type="EMBL" id="LCUJ01000007">
    <property type="protein sequence ID" value="OCL98171.1"/>
    <property type="molecule type" value="Genomic_DNA"/>
</dbReference>
<evidence type="ECO:0000313" key="2">
    <source>
        <dbReference type="Proteomes" id="UP000093281"/>
    </source>
</evidence>
<evidence type="ECO:0008006" key="3">
    <source>
        <dbReference type="Google" id="ProtNLM"/>
    </source>
</evidence>
<sequence>MLYFLSNLIQRERKINLLKLLGAIVLFVFLLTGCTAKYETVAKFNEETKLAVIKVDQDATSVGFVNAGNVQKLNYKYSFGVAATTAINNGFTYFSIYSPHELAYHYRDRKVNNVEEAYEACLSGDGSFRWQLTFNFTREGCDTIMFPSRETTISGTVSHRTISYIVELYNEDRKDNITFNAKEVLESDLLKGLNKDYFVPNKR</sequence>
<dbReference type="AlphaFoldDB" id="A0A1C0B5H2"/>
<protein>
    <recommendedName>
        <fullName evidence="3">Lipoprotein</fullName>
    </recommendedName>
</protein>